<comment type="catalytic activity">
    <reaction evidence="11">
        <text>L-seryl-[protein] + ATP = O-phospho-L-seryl-[protein] + ADP + H(+)</text>
        <dbReference type="Rhea" id="RHEA:17989"/>
        <dbReference type="Rhea" id="RHEA-COMP:9863"/>
        <dbReference type="Rhea" id="RHEA-COMP:11604"/>
        <dbReference type="ChEBI" id="CHEBI:15378"/>
        <dbReference type="ChEBI" id="CHEBI:29999"/>
        <dbReference type="ChEBI" id="CHEBI:30616"/>
        <dbReference type="ChEBI" id="CHEBI:83421"/>
        <dbReference type="ChEBI" id="CHEBI:456216"/>
        <dbReference type="EC" id="2.7.11.1"/>
    </reaction>
</comment>
<keyword evidence="18" id="KW-1185">Reference proteome</keyword>
<dbReference type="FunFam" id="1.10.510.10:FF:000335">
    <property type="entry name" value="receptor-like cytosolic serine/threonine-protein kinase RBK2"/>
    <property type="match status" value="1"/>
</dbReference>
<dbReference type="Pfam" id="PF07714">
    <property type="entry name" value="PK_Tyr_Ser-Thr"/>
    <property type="match status" value="1"/>
</dbReference>
<dbReference type="InterPro" id="IPR011009">
    <property type="entry name" value="Kinase-like_dom_sf"/>
</dbReference>
<evidence type="ECO:0000256" key="9">
    <source>
        <dbReference type="ARBA" id="ARBA00022840"/>
    </source>
</evidence>
<evidence type="ECO:0000256" key="10">
    <source>
        <dbReference type="ARBA" id="ARBA00047899"/>
    </source>
</evidence>
<accession>A0AAW1HR02</accession>
<keyword evidence="7 13" id="KW-0547">Nucleotide-binding</keyword>
<feature type="region of interest" description="Disordered" evidence="15">
    <location>
        <begin position="44"/>
        <end position="90"/>
    </location>
</feature>
<dbReference type="PROSITE" id="PS00108">
    <property type="entry name" value="PROTEIN_KINASE_ST"/>
    <property type="match status" value="1"/>
</dbReference>
<comment type="subcellular location">
    <subcellularLocation>
        <location evidence="1">Cytoplasm</location>
    </subcellularLocation>
</comment>
<evidence type="ECO:0000313" key="18">
    <source>
        <dbReference type="Proteomes" id="UP001443914"/>
    </source>
</evidence>
<evidence type="ECO:0000256" key="1">
    <source>
        <dbReference type="ARBA" id="ARBA00004496"/>
    </source>
</evidence>
<evidence type="ECO:0000259" key="16">
    <source>
        <dbReference type="PROSITE" id="PS50011"/>
    </source>
</evidence>
<dbReference type="GO" id="GO:0005524">
    <property type="term" value="F:ATP binding"/>
    <property type="evidence" value="ECO:0007669"/>
    <property type="project" value="UniProtKB-UniRule"/>
</dbReference>
<evidence type="ECO:0000256" key="13">
    <source>
        <dbReference type="PROSITE-ProRule" id="PRU10141"/>
    </source>
</evidence>
<dbReference type="AlphaFoldDB" id="A0AAW1HR02"/>
<dbReference type="PANTHER" id="PTHR47987">
    <property type="entry name" value="OS08G0249100 PROTEIN"/>
    <property type="match status" value="1"/>
</dbReference>
<dbReference type="SUPFAM" id="SSF56112">
    <property type="entry name" value="Protein kinase-like (PK-like)"/>
    <property type="match status" value="1"/>
</dbReference>
<comment type="similarity">
    <text evidence="14">Belongs to the protein kinase superfamily.</text>
</comment>
<dbReference type="EC" id="2.7.11.1" evidence="2"/>
<dbReference type="GO" id="GO:0004674">
    <property type="term" value="F:protein serine/threonine kinase activity"/>
    <property type="evidence" value="ECO:0007669"/>
    <property type="project" value="UniProtKB-KW"/>
</dbReference>
<feature type="binding site" evidence="13">
    <location>
        <position position="199"/>
    </location>
    <ligand>
        <name>ATP</name>
        <dbReference type="ChEBI" id="CHEBI:30616"/>
    </ligand>
</feature>
<evidence type="ECO:0000256" key="5">
    <source>
        <dbReference type="ARBA" id="ARBA00022553"/>
    </source>
</evidence>
<dbReference type="EMBL" id="JBDFQZ010000011">
    <property type="protein sequence ID" value="KAK9678847.1"/>
    <property type="molecule type" value="Genomic_DNA"/>
</dbReference>
<evidence type="ECO:0000256" key="3">
    <source>
        <dbReference type="ARBA" id="ARBA00022490"/>
    </source>
</evidence>
<keyword evidence="6" id="KW-0808">Transferase</keyword>
<feature type="compositionally biased region" description="Low complexity" evidence="15">
    <location>
        <begin position="49"/>
        <end position="65"/>
    </location>
</feature>
<keyword evidence="8" id="KW-0418">Kinase</keyword>
<gene>
    <name evidence="17" type="ORF">RND81_11G236700</name>
</gene>
<feature type="domain" description="Protein kinase" evidence="16">
    <location>
        <begin position="171"/>
        <end position="448"/>
    </location>
</feature>
<evidence type="ECO:0000256" key="8">
    <source>
        <dbReference type="ARBA" id="ARBA00022777"/>
    </source>
</evidence>
<dbReference type="PROSITE" id="PS00107">
    <property type="entry name" value="PROTEIN_KINASE_ATP"/>
    <property type="match status" value="1"/>
</dbReference>
<evidence type="ECO:0000256" key="7">
    <source>
        <dbReference type="ARBA" id="ARBA00022741"/>
    </source>
</evidence>
<comment type="catalytic activity">
    <reaction evidence="10">
        <text>L-threonyl-[protein] + ATP = O-phospho-L-threonyl-[protein] + ADP + H(+)</text>
        <dbReference type="Rhea" id="RHEA:46608"/>
        <dbReference type="Rhea" id="RHEA-COMP:11060"/>
        <dbReference type="Rhea" id="RHEA-COMP:11605"/>
        <dbReference type="ChEBI" id="CHEBI:15378"/>
        <dbReference type="ChEBI" id="CHEBI:30013"/>
        <dbReference type="ChEBI" id="CHEBI:30616"/>
        <dbReference type="ChEBI" id="CHEBI:61977"/>
        <dbReference type="ChEBI" id="CHEBI:456216"/>
        <dbReference type="EC" id="2.7.11.1"/>
    </reaction>
</comment>
<dbReference type="InterPro" id="IPR017441">
    <property type="entry name" value="Protein_kinase_ATP_BS"/>
</dbReference>
<dbReference type="GO" id="GO:0005737">
    <property type="term" value="C:cytoplasm"/>
    <property type="evidence" value="ECO:0007669"/>
    <property type="project" value="UniProtKB-SubCell"/>
</dbReference>
<keyword evidence="5" id="KW-0597">Phosphoprotein</keyword>
<evidence type="ECO:0000256" key="14">
    <source>
        <dbReference type="RuleBase" id="RU000304"/>
    </source>
</evidence>
<evidence type="ECO:0000313" key="17">
    <source>
        <dbReference type="EMBL" id="KAK9678847.1"/>
    </source>
</evidence>
<dbReference type="PANTHER" id="PTHR47987:SF7">
    <property type="entry name" value="PROTEIN KINASE SUPERFAMILY PROTEIN"/>
    <property type="match status" value="1"/>
</dbReference>
<evidence type="ECO:0000256" key="12">
    <source>
        <dbReference type="ARBA" id="ARBA00063228"/>
    </source>
</evidence>
<dbReference type="Gene3D" id="1.10.510.10">
    <property type="entry name" value="Transferase(Phosphotransferase) domain 1"/>
    <property type="match status" value="1"/>
</dbReference>
<comment type="subunit">
    <text evidence="12">Interacts with ARAC5 and ARAC10.</text>
</comment>
<dbReference type="InterPro" id="IPR008271">
    <property type="entry name" value="Ser/Thr_kinase_AS"/>
</dbReference>
<reference evidence="17" key="1">
    <citation type="submission" date="2024-03" db="EMBL/GenBank/DDBJ databases">
        <title>WGS assembly of Saponaria officinalis var. Norfolk2.</title>
        <authorList>
            <person name="Jenkins J."/>
            <person name="Shu S."/>
            <person name="Grimwood J."/>
            <person name="Barry K."/>
            <person name="Goodstein D."/>
            <person name="Schmutz J."/>
            <person name="Leebens-Mack J."/>
            <person name="Osbourn A."/>
        </authorList>
    </citation>
    <scope>NUCLEOTIDE SEQUENCE [LARGE SCALE GENOMIC DNA]</scope>
    <source>
        <strain evidence="17">JIC</strain>
    </source>
</reference>
<dbReference type="SMART" id="SM00220">
    <property type="entry name" value="S_TKc"/>
    <property type="match status" value="1"/>
</dbReference>
<dbReference type="PROSITE" id="PS50011">
    <property type="entry name" value="PROTEIN_KINASE_DOM"/>
    <property type="match status" value="1"/>
</dbReference>
<organism evidence="17 18">
    <name type="scientific">Saponaria officinalis</name>
    <name type="common">Common soapwort</name>
    <name type="synonym">Lychnis saponaria</name>
    <dbReference type="NCBI Taxonomy" id="3572"/>
    <lineage>
        <taxon>Eukaryota</taxon>
        <taxon>Viridiplantae</taxon>
        <taxon>Streptophyta</taxon>
        <taxon>Embryophyta</taxon>
        <taxon>Tracheophyta</taxon>
        <taxon>Spermatophyta</taxon>
        <taxon>Magnoliopsida</taxon>
        <taxon>eudicotyledons</taxon>
        <taxon>Gunneridae</taxon>
        <taxon>Pentapetalae</taxon>
        <taxon>Caryophyllales</taxon>
        <taxon>Caryophyllaceae</taxon>
        <taxon>Caryophylleae</taxon>
        <taxon>Saponaria</taxon>
    </lineage>
</organism>
<keyword evidence="9 13" id="KW-0067">ATP-binding</keyword>
<dbReference type="InterPro" id="IPR001245">
    <property type="entry name" value="Ser-Thr/Tyr_kinase_cat_dom"/>
</dbReference>
<protein>
    <recommendedName>
        <fullName evidence="2">non-specific serine/threonine protein kinase</fullName>
        <ecNumber evidence="2">2.7.11.1</ecNumber>
    </recommendedName>
</protein>
<dbReference type="InterPro" id="IPR000719">
    <property type="entry name" value="Prot_kinase_dom"/>
</dbReference>
<evidence type="ECO:0000256" key="4">
    <source>
        <dbReference type="ARBA" id="ARBA00022527"/>
    </source>
</evidence>
<keyword evidence="3" id="KW-0963">Cytoplasm</keyword>
<name>A0AAW1HR02_SAPOF</name>
<dbReference type="FunFam" id="3.30.200.20:FF:000389">
    <property type="entry name" value="Receptor-like cytosolic serine/threonine-protein kinase RBK1"/>
    <property type="match status" value="1"/>
</dbReference>
<evidence type="ECO:0000256" key="6">
    <source>
        <dbReference type="ARBA" id="ARBA00022679"/>
    </source>
</evidence>
<evidence type="ECO:0000256" key="11">
    <source>
        <dbReference type="ARBA" id="ARBA00048679"/>
    </source>
</evidence>
<dbReference type="InterPro" id="IPR046958">
    <property type="entry name" value="RBK1/2/STUNTED"/>
</dbReference>
<sequence>MTAQEFVEEVQKSQQEEERNHLEAALKNLRIVTSKASPRGVLEIPITDSSSASNSPSSSRCSSSSIDKLLSTPEKNRDKDDDSSNTSNNNYVGSQWKGFLHTVKRKSGVQRLSSTTVNLLCSYDLSAKSLRKKLARIRSAEDSIDSSLVAMSKPSWRNYGYSELVAATDHFSPERLLGKGGHAEVYKGCLPDGSLVAVKRLTKKGEKQDEERTTEFLSELGIIAHVDHPNTAKLVGFGIECGLYLVLQYAPYSSVESCLQELSGGMDWKTRFKVAIGVAEGLSYLHHNCQRRIIHRDIKASNILLGEDYEPLISDFGLAKWLPENWLNHVVYPIEGTFGYLAPEYFMHGIADEKTDVFAYGVLLLEIITGRQAIAVDSGRQSLVMWAKPLLDSMDMKMLVDPKLGDDYNAVDMKRIMIIASMCIHHTASNRPYMNKVVGLLKGEGGAFDQLKQKSISSRSLLLDACDVEDYTCSNYLKDLNRHRELVME</sequence>
<dbReference type="GO" id="GO:0051020">
    <property type="term" value="F:GTPase binding"/>
    <property type="evidence" value="ECO:0007669"/>
    <property type="project" value="UniProtKB-ARBA"/>
</dbReference>
<proteinExistence type="inferred from homology"/>
<evidence type="ECO:0000256" key="15">
    <source>
        <dbReference type="SAM" id="MobiDB-lite"/>
    </source>
</evidence>
<dbReference type="Proteomes" id="UP001443914">
    <property type="component" value="Unassembled WGS sequence"/>
</dbReference>
<evidence type="ECO:0000256" key="2">
    <source>
        <dbReference type="ARBA" id="ARBA00012513"/>
    </source>
</evidence>
<dbReference type="Gene3D" id="3.30.200.20">
    <property type="entry name" value="Phosphorylase Kinase, domain 1"/>
    <property type="match status" value="1"/>
</dbReference>
<comment type="caution">
    <text evidence="17">The sequence shown here is derived from an EMBL/GenBank/DDBJ whole genome shotgun (WGS) entry which is preliminary data.</text>
</comment>
<keyword evidence="4 14" id="KW-0723">Serine/threonine-protein kinase</keyword>